<dbReference type="GO" id="GO:0005829">
    <property type="term" value="C:cytosol"/>
    <property type="evidence" value="ECO:0007669"/>
    <property type="project" value="TreeGrafter"/>
</dbReference>
<sequence length="214" mass="24788">MDKQITTVVLDLDGTLVQSHKNIYEATIHSFNELNIQYILPEVEFYKKIGHHFEDIFKEFGIIVNDFEKFIKIYKSVYFDYIDSSLLYPGVEKVLYEIKERKFNISLLTTKAQDQADRIIEHFELSNYFDYIMGRRPGIPHKPAPDMLLKICDDLNSSPHQAIMVGDTELDILCGKNAGSITCGVTYGYRSKKEIENLKPDFVINSFEEISKIL</sequence>
<comment type="caution">
    <text evidence="1">The sequence shown here is derived from an EMBL/GenBank/DDBJ whole genome shotgun (WGS) entry which is preliminary data.</text>
</comment>
<dbReference type="InterPro" id="IPR041492">
    <property type="entry name" value="HAD_2"/>
</dbReference>
<dbReference type="InterPro" id="IPR023214">
    <property type="entry name" value="HAD_sf"/>
</dbReference>
<dbReference type="Gene3D" id="1.10.150.240">
    <property type="entry name" value="Putative phosphatase, domain 2"/>
    <property type="match status" value="1"/>
</dbReference>
<dbReference type="EC" id="3.1.3.18" evidence="1"/>
<dbReference type="SFLD" id="SFLDS00003">
    <property type="entry name" value="Haloacid_Dehalogenase"/>
    <property type="match status" value="1"/>
</dbReference>
<dbReference type="FunFam" id="3.40.50.1000:FF:000022">
    <property type="entry name" value="Phosphoglycolate phosphatase"/>
    <property type="match status" value="1"/>
</dbReference>
<evidence type="ECO:0000313" key="1">
    <source>
        <dbReference type="EMBL" id="KUG25654.1"/>
    </source>
</evidence>
<dbReference type="GO" id="GO:0006281">
    <property type="term" value="P:DNA repair"/>
    <property type="evidence" value="ECO:0007669"/>
    <property type="project" value="TreeGrafter"/>
</dbReference>
<dbReference type="InterPro" id="IPR023198">
    <property type="entry name" value="PGP-like_dom2"/>
</dbReference>
<dbReference type="SFLD" id="SFLDG01135">
    <property type="entry name" value="C1.5.6:_HAD__Beta-PGM__Phospha"/>
    <property type="match status" value="1"/>
</dbReference>
<proteinExistence type="predicted"/>
<dbReference type="SUPFAM" id="SSF56784">
    <property type="entry name" value="HAD-like"/>
    <property type="match status" value="1"/>
</dbReference>
<dbReference type="PANTHER" id="PTHR43434:SF1">
    <property type="entry name" value="PHOSPHOGLYCOLATE PHOSPHATASE"/>
    <property type="match status" value="1"/>
</dbReference>
<dbReference type="InterPro" id="IPR050155">
    <property type="entry name" value="HAD-like_hydrolase_sf"/>
</dbReference>
<dbReference type="Gene3D" id="3.40.50.1000">
    <property type="entry name" value="HAD superfamily/HAD-like"/>
    <property type="match status" value="1"/>
</dbReference>
<dbReference type="GO" id="GO:0008967">
    <property type="term" value="F:phosphoglycolate phosphatase activity"/>
    <property type="evidence" value="ECO:0007669"/>
    <property type="project" value="UniProtKB-EC"/>
</dbReference>
<accession>A0A0W8FXS1</accession>
<dbReference type="SFLD" id="SFLDG01129">
    <property type="entry name" value="C1.5:_HAD__Beta-PGM__Phosphata"/>
    <property type="match status" value="1"/>
</dbReference>
<reference evidence="1" key="1">
    <citation type="journal article" date="2015" name="Proc. Natl. Acad. Sci. U.S.A.">
        <title>Networks of energetic and metabolic interactions define dynamics in microbial communities.</title>
        <authorList>
            <person name="Embree M."/>
            <person name="Liu J.K."/>
            <person name="Al-Bassam M.M."/>
            <person name="Zengler K."/>
        </authorList>
    </citation>
    <scope>NUCLEOTIDE SEQUENCE</scope>
</reference>
<dbReference type="AlphaFoldDB" id="A0A0W8FXS1"/>
<organism evidence="1">
    <name type="scientific">hydrocarbon metagenome</name>
    <dbReference type="NCBI Taxonomy" id="938273"/>
    <lineage>
        <taxon>unclassified sequences</taxon>
        <taxon>metagenomes</taxon>
        <taxon>ecological metagenomes</taxon>
    </lineage>
</organism>
<dbReference type="PANTHER" id="PTHR43434">
    <property type="entry name" value="PHOSPHOGLYCOLATE PHOSPHATASE"/>
    <property type="match status" value="1"/>
</dbReference>
<keyword evidence="1" id="KW-0378">Hydrolase</keyword>
<gene>
    <name evidence="1" type="ORF">ASZ90_004516</name>
</gene>
<dbReference type="NCBIfam" id="TIGR01549">
    <property type="entry name" value="HAD-SF-IA-v1"/>
    <property type="match status" value="1"/>
</dbReference>
<dbReference type="Pfam" id="PF13419">
    <property type="entry name" value="HAD_2"/>
    <property type="match status" value="1"/>
</dbReference>
<name>A0A0W8FXS1_9ZZZZ</name>
<dbReference type="InterPro" id="IPR006439">
    <property type="entry name" value="HAD-SF_hydro_IA"/>
</dbReference>
<dbReference type="InterPro" id="IPR036412">
    <property type="entry name" value="HAD-like_sf"/>
</dbReference>
<protein>
    <submittedName>
        <fullName evidence="1">Phosphoglycolate phosphatase</fullName>
        <ecNumber evidence="1">3.1.3.18</ecNumber>
    </submittedName>
</protein>
<dbReference type="EMBL" id="LNQE01000632">
    <property type="protein sequence ID" value="KUG25654.1"/>
    <property type="molecule type" value="Genomic_DNA"/>
</dbReference>